<evidence type="ECO:0000256" key="1">
    <source>
        <dbReference type="SAM" id="Coils"/>
    </source>
</evidence>
<evidence type="ECO:0000313" key="2">
    <source>
        <dbReference type="EMBL" id="OMJ72046.1"/>
    </source>
</evidence>
<gene>
    <name evidence="2" type="ORF">SteCoe_29602</name>
</gene>
<sequence>MSDTPLSNASQLEILRNQYIEIENEITRDESEKLQIFKTINSITERIAKLDNDIYELNEEKSNVEQLISEITKGYTKIEASTQSLLLLTARQLKMLKRKYNN</sequence>
<keyword evidence="3" id="KW-1185">Reference proteome</keyword>
<feature type="coiled-coil region" evidence="1">
    <location>
        <begin position="12"/>
        <end position="67"/>
    </location>
</feature>
<dbReference type="EMBL" id="MPUH01000935">
    <property type="protein sequence ID" value="OMJ72046.1"/>
    <property type="molecule type" value="Genomic_DNA"/>
</dbReference>
<organism evidence="2 3">
    <name type="scientific">Stentor coeruleus</name>
    <dbReference type="NCBI Taxonomy" id="5963"/>
    <lineage>
        <taxon>Eukaryota</taxon>
        <taxon>Sar</taxon>
        <taxon>Alveolata</taxon>
        <taxon>Ciliophora</taxon>
        <taxon>Postciliodesmatophora</taxon>
        <taxon>Heterotrichea</taxon>
        <taxon>Heterotrichida</taxon>
        <taxon>Stentoridae</taxon>
        <taxon>Stentor</taxon>
    </lineage>
</organism>
<keyword evidence="1" id="KW-0175">Coiled coil</keyword>
<comment type="caution">
    <text evidence="2">The sequence shown here is derived from an EMBL/GenBank/DDBJ whole genome shotgun (WGS) entry which is preliminary data.</text>
</comment>
<evidence type="ECO:0000313" key="3">
    <source>
        <dbReference type="Proteomes" id="UP000187209"/>
    </source>
</evidence>
<proteinExistence type="predicted"/>
<protein>
    <submittedName>
        <fullName evidence="2">Uncharacterized protein</fullName>
    </submittedName>
</protein>
<dbReference type="OrthoDB" id="10434763at2759"/>
<accession>A0A1R2B5N1</accession>
<dbReference type="AlphaFoldDB" id="A0A1R2B5N1"/>
<dbReference type="Proteomes" id="UP000187209">
    <property type="component" value="Unassembled WGS sequence"/>
</dbReference>
<reference evidence="2 3" key="1">
    <citation type="submission" date="2016-11" db="EMBL/GenBank/DDBJ databases">
        <title>The macronuclear genome of Stentor coeruleus: a giant cell with tiny introns.</title>
        <authorList>
            <person name="Slabodnick M."/>
            <person name="Ruby J.G."/>
            <person name="Reiff S.B."/>
            <person name="Swart E.C."/>
            <person name="Gosai S."/>
            <person name="Prabakaran S."/>
            <person name="Witkowska E."/>
            <person name="Larue G.E."/>
            <person name="Fisher S."/>
            <person name="Freeman R.M."/>
            <person name="Gunawardena J."/>
            <person name="Chu W."/>
            <person name="Stover N.A."/>
            <person name="Gregory B.D."/>
            <person name="Nowacki M."/>
            <person name="Derisi J."/>
            <person name="Roy S.W."/>
            <person name="Marshall W.F."/>
            <person name="Sood P."/>
        </authorList>
    </citation>
    <scope>NUCLEOTIDE SEQUENCE [LARGE SCALE GENOMIC DNA]</scope>
    <source>
        <strain evidence="2">WM001</strain>
    </source>
</reference>
<name>A0A1R2B5N1_9CILI</name>